<keyword evidence="2" id="KW-1185">Reference proteome</keyword>
<reference evidence="1 2" key="1">
    <citation type="submission" date="2023-12" db="EMBL/GenBank/DDBJ databases">
        <title>Baltic Sea Cyanobacteria.</title>
        <authorList>
            <person name="Delbaje E."/>
            <person name="Fewer D.P."/>
            <person name="Shishido T.K."/>
        </authorList>
    </citation>
    <scope>NUCLEOTIDE SEQUENCE [LARGE SCALE GENOMIC DNA]</scope>
    <source>
        <strain evidence="1 2">UHCC 0281</strain>
    </source>
</reference>
<evidence type="ECO:0000313" key="2">
    <source>
        <dbReference type="Proteomes" id="UP001302329"/>
    </source>
</evidence>
<organism evidence="1 2">
    <name type="scientific">Cyanobium gracile UHCC 0281</name>
    <dbReference type="NCBI Taxonomy" id="3110309"/>
    <lineage>
        <taxon>Bacteria</taxon>
        <taxon>Bacillati</taxon>
        <taxon>Cyanobacteriota</taxon>
        <taxon>Cyanophyceae</taxon>
        <taxon>Synechococcales</taxon>
        <taxon>Prochlorococcaceae</taxon>
        <taxon>Cyanobium</taxon>
    </lineage>
</organism>
<dbReference type="Proteomes" id="UP001302329">
    <property type="component" value="Unassembled WGS sequence"/>
</dbReference>
<comment type="caution">
    <text evidence="1">The sequence shown here is derived from an EMBL/GenBank/DDBJ whole genome shotgun (WGS) entry which is preliminary data.</text>
</comment>
<protein>
    <submittedName>
        <fullName evidence="1">Uncharacterized protein</fullName>
    </submittedName>
</protein>
<proteinExistence type="predicted"/>
<dbReference type="EMBL" id="JAYGHY010000073">
    <property type="protein sequence ID" value="MEA5443865.1"/>
    <property type="molecule type" value="Genomic_DNA"/>
</dbReference>
<accession>A0ABU5SZC4</accession>
<gene>
    <name evidence="1" type="ORF">VB739_15005</name>
</gene>
<evidence type="ECO:0000313" key="1">
    <source>
        <dbReference type="EMBL" id="MEA5443865.1"/>
    </source>
</evidence>
<name>A0ABU5SZC4_9CYAN</name>
<sequence>MGLHPRVAKHHASLGDPGQIRRISFPIRHQDPELPGEFPKIMDFLHRLPMGNQGCLEIFLQALLSMKNHGIFMPWLLMQQLHGPPITLGFAHPLINDRIALSHTAPHRGRVLHG</sequence>